<accession>A0A658YZU4</accession>
<keyword evidence="1" id="KW-0732">Signal</keyword>
<dbReference type="Proteomes" id="UP000032424">
    <property type="component" value="Chromosome 1"/>
</dbReference>
<evidence type="ECO:0000313" key="5">
    <source>
        <dbReference type="Proteomes" id="UP000260191"/>
    </source>
</evidence>
<gene>
    <name evidence="3" type="primary">pqqL_2</name>
    <name evidence="2" type="synonym">pqqL_1</name>
    <name evidence="2" type="ORF">NCTC1_01876</name>
    <name evidence="3" type="ORF">SAMEA3710514_03386</name>
</gene>
<reference evidence="3 5" key="2">
    <citation type="submission" date="2018-06" db="EMBL/GenBank/DDBJ databases">
        <authorList>
            <consortium name="Pathogen Informatics"/>
            <person name="Doyle S."/>
        </authorList>
    </citation>
    <scope>NUCLEOTIDE SEQUENCE [LARGE SCALE GENOMIC DNA]</scope>
    <source>
        <strain evidence="3 5">4028STDY6275000</strain>
    </source>
</reference>
<dbReference type="Proteomes" id="UP000260191">
    <property type="component" value="Unassembled WGS sequence"/>
</dbReference>
<dbReference type="EMBL" id="LM651928">
    <property type="protein sequence ID" value="CDX07087.1"/>
    <property type="molecule type" value="Genomic_DNA"/>
</dbReference>
<sequence>MRNLCFLLTLVATLLLPGRLIAAALPQDEKLITGQLDNDLRYMIYPHAHPKDQVNLWLQIHTGSLQGNDSNLLIVFYVQIMPDDLVMQLHRF</sequence>
<feature type="chain" id="PRO_5032467511" evidence="1">
    <location>
        <begin position="23"/>
        <end position="92"/>
    </location>
</feature>
<dbReference type="KEGG" id="sft:NCTC1_01876"/>
<organism evidence="3 5">
    <name type="scientific">Shigella flexneri</name>
    <dbReference type="NCBI Taxonomy" id="623"/>
    <lineage>
        <taxon>Bacteria</taxon>
        <taxon>Pseudomonadati</taxon>
        <taxon>Pseudomonadota</taxon>
        <taxon>Gammaproteobacteria</taxon>
        <taxon>Enterobacterales</taxon>
        <taxon>Enterobacteriaceae</taxon>
        <taxon>Shigella</taxon>
    </lineage>
</organism>
<evidence type="ECO:0000256" key="1">
    <source>
        <dbReference type="SAM" id="SignalP"/>
    </source>
</evidence>
<dbReference type="Gene3D" id="3.30.830.10">
    <property type="entry name" value="Metalloenzyme, LuxS/M16 peptidase-like"/>
    <property type="match status" value="1"/>
</dbReference>
<feature type="signal peptide" evidence="1">
    <location>
        <begin position="1"/>
        <end position="22"/>
    </location>
</feature>
<evidence type="ECO:0000313" key="4">
    <source>
        <dbReference type="Proteomes" id="UP000032424"/>
    </source>
</evidence>
<reference evidence="2 4" key="1">
    <citation type="submission" date="2014-07" db="EMBL/GenBank/DDBJ databases">
        <authorList>
            <person name="Aslett M.A."/>
            <person name="De Silva N."/>
        </authorList>
    </citation>
    <scope>NUCLEOTIDE SEQUENCE [LARGE SCALE GENOMIC DNA]</scope>
    <source>
        <strain evidence="4">NCTC1</strain>
    </source>
</reference>
<protein>
    <submittedName>
        <fullName evidence="3">Peptidase</fullName>
    </submittedName>
</protein>
<proteinExistence type="predicted"/>
<dbReference type="EMBL" id="UIPR01000060">
    <property type="protein sequence ID" value="SVH89545.1"/>
    <property type="molecule type" value="Genomic_DNA"/>
</dbReference>
<name>A0A658YZU4_SHIFL</name>
<evidence type="ECO:0000313" key="2">
    <source>
        <dbReference type="EMBL" id="CDX07087.1"/>
    </source>
</evidence>
<evidence type="ECO:0000313" key="3">
    <source>
        <dbReference type="EMBL" id="SVH89545.1"/>
    </source>
</evidence>
<dbReference type="AlphaFoldDB" id="A0A658YZU4"/>